<dbReference type="RefSeq" id="WP_394512770.1">
    <property type="nucleotide sequence ID" value="NZ_JBIGHX010000007.1"/>
</dbReference>
<protein>
    <submittedName>
        <fullName evidence="9">Type II secretion system protein J</fullName>
    </submittedName>
</protein>
<dbReference type="InterPro" id="IPR012902">
    <property type="entry name" value="N_methyl_site"/>
</dbReference>
<feature type="transmembrane region" description="Helical" evidence="8">
    <location>
        <begin position="12"/>
        <end position="32"/>
    </location>
</feature>
<dbReference type="EMBL" id="JBIGHX010000007">
    <property type="protein sequence ID" value="MFG6463620.1"/>
    <property type="molecule type" value="Genomic_DNA"/>
</dbReference>
<evidence type="ECO:0000256" key="5">
    <source>
        <dbReference type="ARBA" id="ARBA00022692"/>
    </source>
</evidence>
<evidence type="ECO:0000256" key="2">
    <source>
        <dbReference type="ARBA" id="ARBA00022475"/>
    </source>
</evidence>
<dbReference type="Pfam" id="PF07963">
    <property type="entry name" value="N_methyl"/>
    <property type="match status" value="1"/>
</dbReference>
<dbReference type="PANTHER" id="PTHR39583:SF2">
    <property type="entry name" value="TYPE II SECRETION SYSTEM PROTEIN J"/>
    <property type="match status" value="1"/>
</dbReference>
<keyword evidence="10" id="KW-1185">Reference proteome</keyword>
<keyword evidence="4" id="KW-0997">Cell inner membrane</keyword>
<keyword evidence="6 8" id="KW-1133">Transmembrane helix</keyword>
<evidence type="ECO:0000256" key="1">
    <source>
        <dbReference type="ARBA" id="ARBA00004377"/>
    </source>
</evidence>
<proteinExistence type="predicted"/>
<dbReference type="InterPro" id="IPR045584">
    <property type="entry name" value="Pilin-like"/>
</dbReference>
<evidence type="ECO:0000313" key="9">
    <source>
        <dbReference type="EMBL" id="MFG6463620.1"/>
    </source>
</evidence>
<sequence length="213" mass="23241">MHATPPRHARGFTLVEVLVALVVMATMAAMAWRGIDALARSREIAQVRLAQTARLQTVLAQWEVDLRAVQDSHSTVPPLAFDGGNLVLTRQAPLGLQVVVWSLREGSLWRWESPGVRTVQDLDTERQRGMQQLASRNPALRAFEGVAGWQFYCFWGNAWSNCQSTGGTAQANAGPVNPRPANQAPSGLRVAMQFAEGSGLAGTLTRELEVTVR</sequence>
<dbReference type="Proteomes" id="UP001606302">
    <property type="component" value="Unassembled WGS sequence"/>
</dbReference>
<dbReference type="PROSITE" id="PS00409">
    <property type="entry name" value="PROKAR_NTER_METHYL"/>
    <property type="match status" value="1"/>
</dbReference>
<gene>
    <name evidence="9" type="ORF">ACG04Q_18745</name>
</gene>
<evidence type="ECO:0000256" key="4">
    <source>
        <dbReference type="ARBA" id="ARBA00022519"/>
    </source>
</evidence>
<dbReference type="SUPFAM" id="SSF54523">
    <property type="entry name" value="Pili subunits"/>
    <property type="match status" value="1"/>
</dbReference>
<evidence type="ECO:0000256" key="8">
    <source>
        <dbReference type="SAM" id="Phobius"/>
    </source>
</evidence>
<keyword evidence="2" id="KW-1003">Cell membrane</keyword>
<comment type="caution">
    <text evidence="9">The sequence shown here is derived from an EMBL/GenBank/DDBJ whole genome shotgun (WGS) entry which is preliminary data.</text>
</comment>
<keyword evidence="7 8" id="KW-0472">Membrane</keyword>
<name>A0ABW7GPE5_9BURK</name>
<accession>A0ABW7GPE5</accession>
<reference evidence="9 10" key="1">
    <citation type="submission" date="2024-08" db="EMBL/GenBank/DDBJ databases">
        <authorList>
            <person name="Lu H."/>
        </authorList>
    </citation>
    <scope>NUCLEOTIDE SEQUENCE [LARGE SCALE GENOMIC DNA]</scope>
    <source>
        <strain evidence="9 10">DXS20W</strain>
    </source>
</reference>
<evidence type="ECO:0000256" key="7">
    <source>
        <dbReference type="ARBA" id="ARBA00023136"/>
    </source>
</evidence>
<keyword evidence="3" id="KW-0488">Methylation</keyword>
<dbReference type="NCBIfam" id="TIGR02532">
    <property type="entry name" value="IV_pilin_GFxxxE"/>
    <property type="match status" value="1"/>
</dbReference>
<dbReference type="PANTHER" id="PTHR39583">
    <property type="entry name" value="TYPE II SECRETION SYSTEM PROTEIN J-RELATED"/>
    <property type="match status" value="1"/>
</dbReference>
<evidence type="ECO:0000313" key="10">
    <source>
        <dbReference type="Proteomes" id="UP001606302"/>
    </source>
</evidence>
<evidence type="ECO:0000256" key="3">
    <source>
        <dbReference type="ARBA" id="ARBA00022481"/>
    </source>
</evidence>
<keyword evidence="5 8" id="KW-0812">Transmembrane</keyword>
<organism evidence="9 10">
    <name type="scientific">Pelomonas lactea</name>
    <dbReference type="NCBI Taxonomy" id="3299030"/>
    <lineage>
        <taxon>Bacteria</taxon>
        <taxon>Pseudomonadati</taxon>
        <taxon>Pseudomonadota</taxon>
        <taxon>Betaproteobacteria</taxon>
        <taxon>Burkholderiales</taxon>
        <taxon>Sphaerotilaceae</taxon>
        <taxon>Roseateles</taxon>
    </lineage>
</organism>
<evidence type="ECO:0000256" key="6">
    <source>
        <dbReference type="ARBA" id="ARBA00022989"/>
    </source>
</evidence>
<dbReference type="InterPro" id="IPR051621">
    <property type="entry name" value="T2SS_protein_J"/>
</dbReference>
<comment type="subcellular location">
    <subcellularLocation>
        <location evidence="1">Cell inner membrane</location>
        <topology evidence="1">Single-pass membrane protein</topology>
    </subcellularLocation>
</comment>